<keyword evidence="3 6" id="KW-0378">Hydrolase</keyword>
<dbReference type="PRINTS" id="PR00722">
    <property type="entry name" value="CHYMOTRYPSIN"/>
</dbReference>
<comment type="subcellular location">
    <subcellularLocation>
        <location evidence="1">Secreted</location>
        <location evidence="1">Extracellular space</location>
    </subcellularLocation>
</comment>
<dbReference type="GO" id="GO:0006508">
    <property type="term" value="P:proteolysis"/>
    <property type="evidence" value="ECO:0007669"/>
    <property type="project" value="UniProtKB-KW"/>
</dbReference>
<evidence type="ECO:0000313" key="10">
    <source>
        <dbReference type="Proteomes" id="UP001219518"/>
    </source>
</evidence>
<evidence type="ECO:0000256" key="4">
    <source>
        <dbReference type="ARBA" id="ARBA00022825"/>
    </source>
</evidence>
<accession>A0AAE1GRM5</accession>
<evidence type="ECO:0000313" key="9">
    <source>
        <dbReference type="EMBL" id="KAK3907959.1"/>
    </source>
</evidence>
<keyword evidence="4 6" id="KW-0720">Serine protease</keyword>
<dbReference type="InterPro" id="IPR043504">
    <property type="entry name" value="Peptidase_S1_PA_chymotrypsin"/>
</dbReference>
<dbReference type="Proteomes" id="UP001219518">
    <property type="component" value="Unassembled WGS sequence"/>
</dbReference>
<feature type="region of interest" description="Disordered" evidence="7">
    <location>
        <begin position="388"/>
        <end position="418"/>
    </location>
</feature>
<dbReference type="InterPro" id="IPR018114">
    <property type="entry name" value="TRYPSIN_HIS"/>
</dbReference>
<keyword evidence="10" id="KW-1185">Reference proteome</keyword>
<dbReference type="Pfam" id="PF00089">
    <property type="entry name" value="Trypsin"/>
    <property type="match status" value="1"/>
</dbReference>
<feature type="non-terminal residue" evidence="9">
    <location>
        <position position="1"/>
    </location>
</feature>
<feature type="region of interest" description="Disordered" evidence="7">
    <location>
        <begin position="57"/>
        <end position="95"/>
    </location>
</feature>
<dbReference type="CDD" id="cd00190">
    <property type="entry name" value="Tryp_SPc"/>
    <property type="match status" value="1"/>
</dbReference>
<feature type="region of interest" description="Disordered" evidence="7">
    <location>
        <begin position="1"/>
        <end position="36"/>
    </location>
</feature>
<dbReference type="EMBL" id="JAHWGI010000026">
    <property type="protein sequence ID" value="KAK3907959.1"/>
    <property type="molecule type" value="Genomic_DNA"/>
</dbReference>
<dbReference type="InterPro" id="IPR009003">
    <property type="entry name" value="Peptidase_S1_PA"/>
</dbReference>
<dbReference type="InterPro" id="IPR001314">
    <property type="entry name" value="Peptidase_S1A"/>
</dbReference>
<keyword evidence="5" id="KW-1015">Disulfide bond</keyword>
<dbReference type="InterPro" id="IPR033116">
    <property type="entry name" value="TRYPSIN_SER"/>
</dbReference>
<dbReference type="AlphaFoldDB" id="A0AAE1GRM5"/>
<organism evidence="9 10">
    <name type="scientific">Frankliniella fusca</name>
    <dbReference type="NCBI Taxonomy" id="407009"/>
    <lineage>
        <taxon>Eukaryota</taxon>
        <taxon>Metazoa</taxon>
        <taxon>Ecdysozoa</taxon>
        <taxon>Arthropoda</taxon>
        <taxon>Hexapoda</taxon>
        <taxon>Insecta</taxon>
        <taxon>Pterygota</taxon>
        <taxon>Neoptera</taxon>
        <taxon>Paraneoptera</taxon>
        <taxon>Thysanoptera</taxon>
        <taxon>Terebrantia</taxon>
        <taxon>Thripoidea</taxon>
        <taxon>Thripidae</taxon>
        <taxon>Frankliniella</taxon>
    </lineage>
</organism>
<evidence type="ECO:0000256" key="2">
    <source>
        <dbReference type="ARBA" id="ARBA00022670"/>
    </source>
</evidence>
<dbReference type="FunFam" id="2.40.10.10:FF:000036">
    <property type="entry name" value="Trypsin beta"/>
    <property type="match status" value="1"/>
</dbReference>
<keyword evidence="9" id="KW-0812">Transmembrane</keyword>
<gene>
    <name evidence="9" type="ORF">KUF71_018596</name>
</gene>
<dbReference type="GO" id="GO:0004252">
    <property type="term" value="F:serine-type endopeptidase activity"/>
    <property type="evidence" value="ECO:0007669"/>
    <property type="project" value="InterPro"/>
</dbReference>
<feature type="region of interest" description="Disordered" evidence="7">
    <location>
        <begin position="113"/>
        <end position="135"/>
    </location>
</feature>
<feature type="domain" description="Peptidase S1" evidence="8">
    <location>
        <begin position="130"/>
        <end position="386"/>
    </location>
</feature>
<feature type="region of interest" description="Disordered" evidence="7">
    <location>
        <begin position="250"/>
        <end position="271"/>
    </location>
</feature>
<proteinExistence type="predicted"/>
<dbReference type="SUPFAM" id="SSF50494">
    <property type="entry name" value="Trypsin-like serine proteases"/>
    <property type="match status" value="1"/>
</dbReference>
<evidence type="ECO:0000256" key="3">
    <source>
        <dbReference type="ARBA" id="ARBA00022801"/>
    </source>
</evidence>
<dbReference type="InterPro" id="IPR001254">
    <property type="entry name" value="Trypsin_dom"/>
</dbReference>
<dbReference type="SMART" id="SM00020">
    <property type="entry name" value="Tryp_SPc"/>
    <property type="match status" value="1"/>
</dbReference>
<keyword evidence="2 6" id="KW-0645">Protease</keyword>
<dbReference type="PANTHER" id="PTHR24252">
    <property type="entry name" value="ACROSIN-RELATED"/>
    <property type="match status" value="1"/>
</dbReference>
<dbReference type="PROSITE" id="PS00134">
    <property type="entry name" value="TRYPSIN_HIS"/>
    <property type="match status" value="1"/>
</dbReference>
<reference evidence="9" key="1">
    <citation type="submission" date="2021-07" db="EMBL/GenBank/DDBJ databases">
        <authorList>
            <person name="Catto M.A."/>
            <person name="Jacobson A."/>
            <person name="Kennedy G."/>
            <person name="Labadie P."/>
            <person name="Hunt B.G."/>
            <person name="Srinivasan R."/>
        </authorList>
    </citation>
    <scope>NUCLEOTIDE SEQUENCE</scope>
    <source>
        <strain evidence="9">PL_HMW_Pooled</strain>
        <tissue evidence="9">Head</tissue>
    </source>
</reference>
<comment type="caution">
    <text evidence="9">The sequence shown here is derived from an EMBL/GenBank/DDBJ whole genome shotgun (WGS) entry which is preliminary data.</text>
</comment>
<dbReference type="PROSITE" id="PS50240">
    <property type="entry name" value="TRYPSIN_DOM"/>
    <property type="match status" value="1"/>
</dbReference>
<feature type="compositionally biased region" description="Polar residues" evidence="7">
    <location>
        <begin position="118"/>
        <end position="129"/>
    </location>
</feature>
<dbReference type="Gene3D" id="2.40.10.10">
    <property type="entry name" value="Trypsin-like serine proteases"/>
    <property type="match status" value="1"/>
</dbReference>
<sequence length="418" mass="44302">DGDDAAPPCPAPDGPLAARTATPPPRPRPRRPDMRGAPVALLVLGLSLTAGAGLDDDAVPEAPAASADSSSSHVAGTGGRNSSARSPAPRVHNNADAECGLSLLSRRRPRGSAARSLWTPSSWSQSQGRIVNGKESRQGAWPWQASLQVLHPRLGLIGHWCGGVLVQDKWVLTAAHCIHNEVFSLPIPALWTAVLGDWDREVEENTEVRVPIEKIIIHHKFHGYNNDIALLKLSRRVRITGGSRVRPICLPPPAHNASAPGGDPGPAGDQPQPLCMVTGWGRQSATGDETSTLLQAAVPLHANALCGKRYGGGVRIGQGHLCAGHLDGSSGTCVGDSGGPLQCLGKDGRWFLVGITSFGSGCAKPGFPDVYTRLAHYSAWIQGQLDSDVDDIEEEEVEEGAQEEEEQEEDEDQDLADY</sequence>
<evidence type="ECO:0000256" key="6">
    <source>
        <dbReference type="RuleBase" id="RU363034"/>
    </source>
</evidence>
<dbReference type="FunFam" id="2.40.10.10:FF:000130">
    <property type="entry name" value="Chymotrypsinogen A"/>
    <property type="match status" value="1"/>
</dbReference>
<evidence type="ECO:0000259" key="8">
    <source>
        <dbReference type="PROSITE" id="PS50240"/>
    </source>
</evidence>
<protein>
    <submittedName>
        <fullName evidence="9">Transmembrane protease serine 6</fullName>
    </submittedName>
</protein>
<name>A0AAE1GRM5_9NEOP</name>
<evidence type="ECO:0000256" key="5">
    <source>
        <dbReference type="ARBA" id="ARBA00023157"/>
    </source>
</evidence>
<reference evidence="9" key="2">
    <citation type="journal article" date="2023" name="BMC Genomics">
        <title>Pest status, molecular evolution, and epigenetic factors derived from the genome assembly of Frankliniella fusca, a thysanopteran phytovirus vector.</title>
        <authorList>
            <person name="Catto M.A."/>
            <person name="Labadie P.E."/>
            <person name="Jacobson A.L."/>
            <person name="Kennedy G.G."/>
            <person name="Srinivasan R."/>
            <person name="Hunt B.G."/>
        </authorList>
    </citation>
    <scope>NUCLEOTIDE SEQUENCE</scope>
    <source>
        <strain evidence="9">PL_HMW_Pooled</strain>
    </source>
</reference>
<dbReference type="PANTHER" id="PTHR24252:SF7">
    <property type="entry name" value="HYALIN"/>
    <property type="match status" value="1"/>
</dbReference>
<dbReference type="GO" id="GO:0005576">
    <property type="term" value="C:extracellular region"/>
    <property type="evidence" value="ECO:0007669"/>
    <property type="project" value="UniProtKB-SubCell"/>
</dbReference>
<keyword evidence="9" id="KW-0472">Membrane</keyword>
<feature type="compositionally biased region" description="Low complexity" evidence="7">
    <location>
        <begin position="60"/>
        <end position="72"/>
    </location>
</feature>
<evidence type="ECO:0000256" key="1">
    <source>
        <dbReference type="ARBA" id="ARBA00004239"/>
    </source>
</evidence>
<evidence type="ECO:0000256" key="7">
    <source>
        <dbReference type="SAM" id="MobiDB-lite"/>
    </source>
</evidence>
<dbReference type="PROSITE" id="PS00135">
    <property type="entry name" value="TRYPSIN_SER"/>
    <property type="match status" value="1"/>
</dbReference>